<dbReference type="SUPFAM" id="SSF47226">
    <property type="entry name" value="Histidine-containing phosphotransfer domain, HPT domain"/>
    <property type="match status" value="1"/>
</dbReference>
<dbReference type="GO" id="GO:0004672">
    <property type="term" value="F:protein kinase activity"/>
    <property type="evidence" value="ECO:0007669"/>
    <property type="project" value="UniProtKB-ARBA"/>
</dbReference>
<dbReference type="PROSITE" id="PS50894">
    <property type="entry name" value="HPT"/>
    <property type="match status" value="1"/>
</dbReference>
<dbReference type="InterPro" id="IPR036641">
    <property type="entry name" value="HPT_dom_sf"/>
</dbReference>
<evidence type="ECO:0000259" key="2">
    <source>
        <dbReference type="PROSITE" id="PS50894"/>
    </source>
</evidence>
<evidence type="ECO:0000313" key="3">
    <source>
        <dbReference type="EMBL" id="RXK83048.1"/>
    </source>
</evidence>
<feature type="domain" description="HPt" evidence="2">
    <location>
        <begin position="19"/>
        <end position="113"/>
    </location>
</feature>
<keyword evidence="1" id="KW-0597">Phosphoprotein</keyword>
<dbReference type="InterPro" id="IPR008207">
    <property type="entry name" value="Sig_transdc_His_kin_Hpt_dom"/>
</dbReference>
<name>A0A4Q1D3Y8_9BACT</name>
<comment type="caution">
    <text evidence="3">The sequence shown here is derived from an EMBL/GenBank/DDBJ whole genome shotgun (WGS) entry which is preliminary data.</text>
</comment>
<dbReference type="Proteomes" id="UP000290545">
    <property type="component" value="Unassembled WGS sequence"/>
</dbReference>
<dbReference type="EMBL" id="SDHZ01000002">
    <property type="protein sequence ID" value="RXK83048.1"/>
    <property type="molecule type" value="Genomic_DNA"/>
</dbReference>
<dbReference type="Pfam" id="PF01627">
    <property type="entry name" value="Hpt"/>
    <property type="match status" value="1"/>
</dbReference>
<dbReference type="GO" id="GO:0000160">
    <property type="term" value="P:phosphorelay signal transduction system"/>
    <property type="evidence" value="ECO:0007669"/>
    <property type="project" value="InterPro"/>
</dbReference>
<protein>
    <submittedName>
        <fullName evidence="3">Hpt domain-containing protein</fullName>
    </submittedName>
</protein>
<dbReference type="OrthoDB" id="673773at2"/>
<dbReference type="AlphaFoldDB" id="A0A4Q1D3Y8"/>
<sequence>MSEQKLYDLTLVNQVAKGNAVFIKKLCAAFVTGSREAMDEMSHAIAAANWPEVGRLAHKVKSTIDTMNIVEAKVLIREIEALAIQQQSLEQVPALLSRLQEMINAVSAQLNADFDLKLH</sequence>
<keyword evidence="4" id="KW-1185">Reference proteome</keyword>
<proteinExistence type="predicted"/>
<dbReference type="Gene3D" id="1.20.120.160">
    <property type="entry name" value="HPT domain"/>
    <property type="match status" value="1"/>
</dbReference>
<organism evidence="3 4">
    <name type="scientific">Filimonas effusa</name>
    <dbReference type="NCBI Taxonomy" id="2508721"/>
    <lineage>
        <taxon>Bacteria</taxon>
        <taxon>Pseudomonadati</taxon>
        <taxon>Bacteroidota</taxon>
        <taxon>Chitinophagia</taxon>
        <taxon>Chitinophagales</taxon>
        <taxon>Chitinophagaceae</taxon>
        <taxon>Filimonas</taxon>
    </lineage>
</organism>
<reference evidence="3 4" key="1">
    <citation type="submission" date="2019-01" db="EMBL/GenBank/DDBJ databases">
        <title>Filimonas sp. strain TTM-71.</title>
        <authorList>
            <person name="Chen W.-M."/>
        </authorList>
    </citation>
    <scope>NUCLEOTIDE SEQUENCE [LARGE SCALE GENOMIC DNA]</scope>
    <source>
        <strain evidence="3 4">TTM-71</strain>
    </source>
</reference>
<feature type="modified residue" description="Phosphohistidine" evidence="1">
    <location>
        <position position="58"/>
    </location>
</feature>
<evidence type="ECO:0000313" key="4">
    <source>
        <dbReference type="Proteomes" id="UP000290545"/>
    </source>
</evidence>
<dbReference type="RefSeq" id="WP_129003971.1">
    <property type="nucleotide sequence ID" value="NZ_SDHZ01000002.1"/>
</dbReference>
<accession>A0A4Q1D3Y8</accession>
<evidence type="ECO:0000256" key="1">
    <source>
        <dbReference type="PROSITE-ProRule" id="PRU00110"/>
    </source>
</evidence>
<gene>
    <name evidence="3" type="ORF">ESB13_13055</name>
</gene>